<dbReference type="SMART" id="SM00052">
    <property type="entry name" value="EAL"/>
    <property type="match status" value="1"/>
</dbReference>
<gene>
    <name evidence="4" type="ORF">FCU45_06305</name>
</gene>
<evidence type="ECO:0000256" key="1">
    <source>
        <dbReference type="SAM" id="Phobius"/>
    </source>
</evidence>
<keyword evidence="1" id="KW-0472">Membrane</keyword>
<comment type="caution">
    <text evidence="4">The sequence shown here is derived from an EMBL/GenBank/DDBJ whole genome shotgun (WGS) entry which is preliminary data.</text>
</comment>
<dbReference type="Pfam" id="PF14827">
    <property type="entry name" value="dCache_3"/>
    <property type="match status" value="1"/>
</dbReference>
<dbReference type="InterPro" id="IPR000160">
    <property type="entry name" value="GGDEF_dom"/>
</dbReference>
<dbReference type="RefSeq" id="WP_137013438.1">
    <property type="nucleotide sequence ID" value="NZ_SZPX01000004.1"/>
</dbReference>
<keyword evidence="1" id="KW-0812">Transmembrane</keyword>
<evidence type="ECO:0000313" key="4">
    <source>
        <dbReference type="EMBL" id="TKI69667.1"/>
    </source>
</evidence>
<dbReference type="InterPro" id="IPR050706">
    <property type="entry name" value="Cyclic-di-GMP_PDE-like"/>
</dbReference>
<dbReference type="PANTHER" id="PTHR33121:SF82">
    <property type="entry name" value="SIGNAL TRANSDUCTION PROTEIN CONTAINING A EAL DOMAIN"/>
    <property type="match status" value="1"/>
</dbReference>
<sequence length="735" mass="84191">MSVPNQTRRNTLILTSIVLGVAWAVVYLFLNYQISSSIEKQFQRVAASAKNLFEVNLEHDKIELELRLDKLIASKGLAKAVSSKDHESIASIVLPLYNELKLIQNSVNILTFRTNEGITLFRAHKPQYFGDKLNKNRTLMTDTNTMQRSFSGFEVGNLEMTYRITKPIFYNDVYVGNVELGISPENFLKNLNSIFEADIGVAVNSSLMNVLINKDGIAIGENYILIKGSENLKKHLEHEHNEDAELYKIDMSIPLNNHLSKTLGHLVIGFDMSGVAKKDREFMQHLFFMIVVIMLILGAIHHIGFSKMLEYFSKQVYTDHLTTLLNRHALNDNLLSLENKVLILSNIKEFSLINEIYGVDVGNEILIRVAEAFDEFAKKYNFDAYRISSDEFVLLKKEDNFEGDEYCKIIEELHNKLSSLKIFVVGVDEAISIEIYSGMAFNDKHPLEDAQMAIKKAKKQSLPYLMYSQKVDTKEYSQNVMRVKRCVKYALEHKNVIPFFQPITDRDGVVIKYEALARIVEFDGGEKKILPPCEFLDISMNSGLYIQIAKEMLVQSLSFFAKRSEKISINFLPNDFFNTSMMDTLMEQIKEFDSPRRVVVEITEQEGVENFKMLRKVVEKLREMGVQIAIDDFGSGYANYAHILEIKPDYLKIDGSLIQNILTDSDSQILVKSIIRFAQELNITTVAEFVENEKIFELLKEYGVDEFQGYYFGRPVDLCSIISPLPHQPEELLKI</sequence>
<dbReference type="Gene3D" id="3.30.70.270">
    <property type="match status" value="1"/>
</dbReference>
<name>A0A4U2Z619_9BACT</name>
<reference evidence="4 5" key="1">
    <citation type="submission" date="2019-04" db="EMBL/GenBank/DDBJ databases">
        <title>Sulfurimonas crateris sp. nov. a facultative anaerobic sulfur-oxidizing chemolithautotrophic bacterium isolated from a terrestrial mud vulcano.</title>
        <authorList>
            <person name="Ratnikova N.M."/>
            <person name="Slobodkin A.I."/>
            <person name="Merkel A.Y."/>
            <person name="Novikov A."/>
            <person name="Bonch-Osmolovskaya E.A."/>
            <person name="Slobodkina G.B."/>
        </authorList>
    </citation>
    <scope>NUCLEOTIDE SEQUENCE [LARGE SCALE GENOMIC DNA]</scope>
    <source>
        <strain evidence="4 5">SN118</strain>
    </source>
</reference>
<evidence type="ECO:0000313" key="5">
    <source>
        <dbReference type="Proteomes" id="UP000309561"/>
    </source>
</evidence>
<accession>A0A4U2Z619</accession>
<dbReference type="SMART" id="SM00267">
    <property type="entry name" value="GGDEF"/>
    <property type="match status" value="1"/>
</dbReference>
<feature type="domain" description="EAL" evidence="2">
    <location>
        <begin position="480"/>
        <end position="729"/>
    </location>
</feature>
<dbReference type="PROSITE" id="PS50887">
    <property type="entry name" value="GGDEF"/>
    <property type="match status" value="1"/>
</dbReference>
<dbReference type="InterPro" id="IPR001633">
    <property type="entry name" value="EAL_dom"/>
</dbReference>
<keyword evidence="1" id="KW-1133">Transmembrane helix</keyword>
<dbReference type="AlphaFoldDB" id="A0A4U2Z619"/>
<proteinExistence type="predicted"/>
<dbReference type="InterPro" id="IPR029150">
    <property type="entry name" value="dCache_3"/>
</dbReference>
<protein>
    <submittedName>
        <fullName evidence="4">EAL domain-containing protein</fullName>
    </submittedName>
</protein>
<dbReference type="CDD" id="cd01948">
    <property type="entry name" value="EAL"/>
    <property type="match status" value="1"/>
</dbReference>
<dbReference type="GO" id="GO:0071111">
    <property type="term" value="F:cyclic-guanylate-specific phosphodiesterase activity"/>
    <property type="evidence" value="ECO:0007669"/>
    <property type="project" value="InterPro"/>
</dbReference>
<feature type="domain" description="GGDEF" evidence="3">
    <location>
        <begin position="338"/>
        <end position="470"/>
    </location>
</feature>
<dbReference type="InterPro" id="IPR035919">
    <property type="entry name" value="EAL_sf"/>
</dbReference>
<dbReference type="InterPro" id="IPR029787">
    <property type="entry name" value="Nucleotide_cyclase"/>
</dbReference>
<dbReference type="SUPFAM" id="SSF141868">
    <property type="entry name" value="EAL domain-like"/>
    <property type="match status" value="1"/>
</dbReference>
<feature type="transmembrane region" description="Helical" evidence="1">
    <location>
        <begin position="12"/>
        <end position="30"/>
    </location>
</feature>
<dbReference type="Pfam" id="PF00563">
    <property type="entry name" value="EAL"/>
    <property type="match status" value="1"/>
</dbReference>
<dbReference type="EMBL" id="SZPX01000004">
    <property type="protein sequence ID" value="TKI69667.1"/>
    <property type="molecule type" value="Genomic_DNA"/>
</dbReference>
<keyword evidence="5" id="KW-1185">Reference proteome</keyword>
<evidence type="ECO:0000259" key="2">
    <source>
        <dbReference type="PROSITE" id="PS50883"/>
    </source>
</evidence>
<dbReference type="Gene3D" id="3.20.20.450">
    <property type="entry name" value="EAL domain"/>
    <property type="match status" value="1"/>
</dbReference>
<dbReference type="InterPro" id="IPR043128">
    <property type="entry name" value="Rev_trsase/Diguanyl_cyclase"/>
</dbReference>
<dbReference type="PROSITE" id="PS50883">
    <property type="entry name" value="EAL"/>
    <property type="match status" value="1"/>
</dbReference>
<dbReference type="PANTHER" id="PTHR33121">
    <property type="entry name" value="CYCLIC DI-GMP PHOSPHODIESTERASE PDEF"/>
    <property type="match status" value="1"/>
</dbReference>
<dbReference type="Pfam" id="PF00990">
    <property type="entry name" value="GGDEF"/>
    <property type="match status" value="1"/>
</dbReference>
<dbReference type="Proteomes" id="UP000309561">
    <property type="component" value="Unassembled WGS sequence"/>
</dbReference>
<dbReference type="SUPFAM" id="SSF55073">
    <property type="entry name" value="Nucleotide cyclase"/>
    <property type="match status" value="1"/>
</dbReference>
<dbReference type="OrthoDB" id="9790732at2"/>
<feature type="transmembrane region" description="Helical" evidence="1">
    <location>
        <begin position="286"/>
        <end position="305"/>
    </location>
</feature>
<evidence type="ECO:0000259" key="3">
    <source>
        <dbReference type="PROSITE" id="PS50887"/>
    </source>
</evidence>
<organism evidence="4 5">
    <name type="scientific">Sulfurimonas crateris</name>
    <dbReference type="NCBI Taxonomy" id="2574727"/>
    <lineage>
        <taxon>Bacteria</taxon>
        <taxon>Pseudomonadati</taxon>
        <taxon>Campylobacterota</taxon>
        <taxon>Epsilonproteobacteria</taxon>
        <taxon>Campylobacterales</taxon>
        <taxon>Sulfurimonadaceae</taxon>
        <taxon>Sulfurimonas</taxon>
    </lineage>
</organism>